<sequence>MNACLQTPQYLKEGETFMKVVLAALLVSLASASAIAQSAYEGKIDGEFHGWDGETIYKLMDGHVIQQAVYHYHYHYAYSPNVIIFQSKSGGYKIQVEGDDDQPVSVNVLK</sequence>
<accession>A0A370NG76</accession>
<feature type="chain" id="PRO_5016604175" evidence="1">
    <location>
        <begin position="37"/>
        <end position="110"/>
    </location>
</feature>
<keyword evidence="1" id="KW-0732">Signal</keyword>
<dbReference type="AlphaFoldDB" id="A0A370NG76"/>
<reference evidence="3" key="1">
    <citation type="submission" date="2018-05" db="EMBL/GenBank/DDBJ databases">
        <authorList>
            <person name="Feng T."/>
        </authorList>
    </citation>
    <scope>NUCLEOTIDE SEQUENCE [LARGE SCALE GENOMIC DNA]</scope>
    <source>
        <strain evidence="3">S27</strain>
    </source>
</reference>
<organism evidence="2 3">
    <name type="scientific">Paraburkholderia lacunae</name>
    <dbReference type="NCBI Taxonomy" id="2211104"/>
    <lineage>
        <taxon>Bacteria</taxon>
        <taxon>Pseudomonadati</taxon>
        <taxon>Pseudomonadota</taxon>
        <taxon>Betaproteobacteria</taxon>
        <taxon>Burkholderiales</taxon>
        <taxon>Burkholderiaceae</taxon>
        <taxon>Paraburkholderia</taxon>
    </lineage>
</organism>
<evidence type="ECO:0000313" key="3">
    <source>
        <dbReference type="Proteomes" id="UP000254875"/>
    </source>
</evidence>
<name>A0A370NG76_9BURK</name>
<proteinExistence type="predicted"/>
<feature type="signal peptide" evidence="1">
    <location>
        <begin position="1"/>
        <end position="36"/>
    </location>
</feature>
<protein>
    <submittedName>
        <fullName evidence="2">Uncharacterized protein</fullName>
    </submittedName>
</protein>
<comment type="caution">
    <text evidence="2">The sequence shown here is derived from an EMBL/GenBank/DDBJ whole genome shotgun (WGS) entry which is preliminary data.</text>
</comment>
<evidence type="ECO:0000313" key="2">
    <source>
        <dbReference type="EMBL" id="RDK04617.1"/>
    </source>
</evidence>
<dbReference type="EMBL" id="QHKS01000001">
    <property type="protein sequence ID" value="RDK04617.1"/>
    <property type="molecule type" value="Genomic_DNA"/>
</dbReference>
<gene>
    <name evidence="2" type="ORF">DLM46_01745</name>
</gene>
<keyword evidence="3" id="KW-1185">Reference proteome</keyword>
<dbReference type="Proteomes" id="UP000254875">
    <property type="component" value="Unassembled WGS sequence"/>
</dbReference>
<evidence type="ECO:0000256" key="1">
    <source>
        <dbReference type="SAM" id="SignalP"/>
    </source>
</evidence>